<dbReference type="GO" id="GO:0008745">
    <property type="term" value="F:N-acetylmuramoyl-L-alanine amidase activity"/>
    <property type="evidence" value="ECO:0007669"/>
    <property type="project" value="InterPro"/>
</dbReference>
<gene>
    <name evidence="2" type="ORF">AR1Y2_3316</name>
</gene>
<dbReference type="Proteomes" id="UP000298653">
    <property type="component" value="Chromosome"/>
</dbReference>
<dbReference type="OrthoDB" id="5344211at2"/>
<sequence>MKKAVISVGHSILKNGMCTSASGVVNEYQYNKKLAPLVKDYLEKNGWTVDVIVCPEKKFASKTEEKSYKLPLINQGGYDLAVELHLNASDGAGHGAEVYYKTETGKAYAQRVQKKLATVFRDRGAKKDDHLYFLNGTKPAAILVESFFCDNKSDCECGKDIKKVAQLIADGIAGK</sequence>
<dbReference type="GO" id="GO:0030288">
    <property type="term" value="C:outer membrane-bounded periplasmic space"/>
    <property type="evidence" value="ECO:0007669"/>
    <property type="project" value="TreeGrafter"/>
</dbReference>
<dbReference type="SUPFAM" id="SSF53187">
    <property type="entry name" value="Zn-dependent exopeptidases"/>
    <property type="match status" value="1"/>
</dbReference>
<accession>A0A4V1EGP2</accession>
<dbReference type="KEGG" id="arf:AR1Y2_3316"/>
<dbReference type="AlphaFoldDB" id="A0A4V1EGP2"/>
<dbReference type="InterPro" id="IPR002508">
    <property type="entry name" value="MurNAc-LAA_cat"/>
</dbReference>
<dbReference type="Pfam" id="PF01520">
    <property type="entry name" value="Amidase_3"/>
    <property type="match status" value="1"/>
</dbReference>
<protein>
    <submittedName>
        <fullName evidence="2">N-acetylmuramoyl-L-alanine amidase</fullName>
    </submittedName>
</protein>
<dbReference type="InterPro" id="IPR050695">
    <property type="entry name" value="N-acetylmuramoyl_amidase_3"/>
</dbReference>
<dbReference type="EMBL" id="CP040058">
    <property type="protein sequence ID" value="QCP36770.1"/>
    <property type="molecule type" value="Genomic_DNA"/>
</dbReference>
<dbReference type="SMART" id="SM00646">
    <property type="entry name" value="Ami_3"/>
    <property type="match status" value="1"/>
</dbReference>
<proteinExistence type="predicted"/>
<feature type="domain" description="MurNAc-LAA" evidence="1">
    <location>
        <begin position="71"/>
        <end position="173"/>
    </location>
</feature>
<dbReference type="RefSeq" id="WP_137329945.1">
    <property type="nucleotide sequence ID" value="NZ_CP040058.1"/>
</dbReference>
<dbReference type="GO" id="GO:0009253">
    <property type="term" value="P:peptidoglycan catabolic process"/>
    <property type="evidence" value="ECO:0007669"/>
    <property type="project" value="InterPro"/>
</dbReference>
<organism evidence="2 3">
    <name type="scientific">Anaerostipes rhamnosivorans</name>
    <dbReference type="NCBI Taxonomy" id="1229621"/>
    <lineage>
        <taxon>Bacteria</taxon>
        <taxon>Bacillati</taxon>
        <taxon>Bacillota</taxon>
        <taxon>Clostridia</taxon>
        <taxon>Lachnospirales</taxon>
        <taxon>Lachnospiraceae</taxon>
        <taxon>Anaerostipes</taxon>
    </lineage>
</organism>
<dbReference type="Gene3D" id="3.40.630.40">
    <property type="entry name" value="Zn-dependent exopeptidases"/>
    <property type="match status" value="1"/>
</dbReference>
<evidence type="ECO:0000259" key="1">
    <source>
        <dbReference type="SMART" id="SM00646"/>
    </source>
</evidence>
<dbReference type="PANTHER" id="PTHR30404">
    <property type="entry name" value="N-ACETYLMURAMOYL-L-ALANINE AMIDASE"/>
    <property type="match status" value="1"/>
</dbReference>
<reference evidence="2 3" key="1">
    <citation type="submission" date="2019-05" db="EMBL/GenBank/DDBJ databases">
        <title>Complete genome sequencing of Anaerostipes rhamnosivorans.</title>
        <authorList>
            <person name="Bui T.P.N."/>
            <person name="de Vos W.M."/>
        </authorList>
    </citation>
    <scope>NUCLEOTIDE SEQUENCE [LARGE SCALE GENOMIC DNA]</scope>
    <source>
        <strain evidence="2 3">1y2</strain>
    </source>
</reference>
<name>A0A4V1EGP2_9FIRM</name>
<evidence type="ECO:0000313" key="3">
    <source>
        <dbReference type="Proteomes" id="UP000298653"/>
    </source>
</evidence>
<dbReference type="CDD" id="cd02696">
    <property type="entry name" value="MurNAc-LAA"/>
    <property type="match status" value="1"/>
</dbReference>
<dbReference type="PANTHER" id="PTHR30404:SF8">
    <property type="entry name" value="AUTOLYSIN PH-RELATED"/>
    <property type="match status" value="1"/>
</dbReference>
<evidence type="ECO:0000313" key="2">
    <source>
        <dbReference type="EMBL" id="QCP36770.1"/>
    </source>
</evidence>
<keyword evidence="3" id="KW-1185">Reference proteome</keyword>